<reference evidence="1" key="2">
    <citation type="journal article" date="2015" name="Fish Shellfish Immunol.">
        <title>Early steps in the European eel (Anguilla anguilla)-Vibrio vulnificus interaction in the gills: Role of the RtxA13 toxin.</title>
        <authorList>
            <person name="Callol A."/>
            <person name="Pajuelo D."/>
            <person name="Ebbesson L."/>
            <person name="Teles M."/>
            <person name="MacKenzie S."/>
            <person name="Amaro C."/>
        </authorList>
    </citation>
    <scope>NUCLEOTIDE SEQUENCE</scope>
</reference>
<protein>
    <submittedName>
        <fullName evidence="1">Uncharacterized protein</fullName>
    </submittedName>
</protein>
<organism evidence="1">
    <name type="scientific">Anguilla anguilla</name>
    <name type="common">European freshwater eel</name>
    <name type="synonym">Muraena anguilla</name>
    <dbReference type="NCBI Taxonomy" id="7936"/>
    <lineage>
        <taxon>Eukaryota</taxon>
        <taxon>Metazoa</taxon>
        <taxon>Chordata</taxon>
        <taxon>Craniata</taxon>
        <taxon>Vertebrata</taxon>
        <taxon>Euteleostomi</taxon>
        <taxon>Actinopterygii</taxon>
        <taxon>Neopterygii</taxon>
        <taxon>Teleostei</taxon>
        <taxon>Anguilliformes</taxon>
        <taxon>Anguillidae</taxon>
        <taxon>Anguilla</taxon>
    </lineage>
</organism>
<name>A0A0E9VQQ2_ANGAN</name>
<dbReference type="EMBL" id="GBXM01028984">
    <property type="protein sequence ID" value="JAH79593.1"/>
    <property type="molecule type" value="Transcribed_RNA"/>
</dbReference>
<proteinExistence type="predicted"/>
<dbReference type="AlphaFoldDB" id="A0A0E9VQQ2"/>
<reference evidence="1" key="1">
    <citation type="submission" date="2014-11" db="EMBL/GenBank/DDBJ databases">
        <authorList>
            <person name="Amaro Gonzalez C."/>
        </authorList>
    </citation>
    <scope>NUCLEOTIDE SEQUENCE</scope>
</reference>
<accession>A0A0E9VQQ2</accession>
<evidence type="ECO:0000313" key="1">
    <source>
        <dbReference type="EMBL" id="JAH79593.1"/>
    </source>
</evidence>
<sequence length="32" mass="3609">MRPTMRGDTVGRCGSSQCVRERLFNEVILSPI</sequence>